<dbReference type="Proteomes" id="UP000006174">
    <property type="component" value="Unassembled WGS sequence"/>
</dbReference>
<evidence type="ECO:0000256" key="1">
    <source>
        <dbReference type="ARBA" id="ARBA00004177"/>
    </source>
</evidence>
<proteinExistence type="inferred from homology"/>
<dbReference type="GO" id="GO:0000813">
    <property type="term" value="C:ESCRT I complex"/>
    <property type="evidence" value="ECO:0007669"/>
    <property type="project" value="TreeGrafter"/>
</dbReference>
<dbReference type="GO" id="GO:0043162">
    <property type="term" value="P:ubiquitin-dependent protein catabolic process via the multivesicular body sorting pathway"/>
    <property type="evidence" value="ECO:0007669"/>
    <property type="project" value="TreeGrafter"/>
</dbReference>
<keyword evidence="5 6" id="KW-0653">Protein transport</keyword>
<dbReference type="InterPro" id="IPR029012">
    <property type="entry name" value="Helix_hairpin_bin_sf"/>
</dbReference>
<keyword evidence="4" id="KW-0967">Endosome</keyword>
<keyword evidence="10" id="KW-1185">Reference proteome</keyword>
<gene>
    <name evidence="9" type="ORF">UHOR_02000</name>
</gene>
<evidence type="ECO:0000256" key="6">
    <source>
        <dbReference type="PROSITE-ProRule" id="PRU00646"/>
    </source>
</evidence>
<evidence type="ECO:0000256" key="5">
    <source>
        <dbReference type="ARBA" id="ARBA00022927"/>
    </source>
</evidence>
<dbReference type="AlphaFoldDB" id="I2G559"/>
<dbReference type="PROSITE" id="PS51314">
    <property type="entry name" value="VPS37_C"/>
    <property type="match status" value="1"/>
</dbReference>
<evidence type="ECO:0000313" key="9">
    <source>
        <dbReference type="EMBL" id="CCF54302.1"/>
    </source>
</evidence>
<feature type="region of interest" description="Disordered" evidence="7">
    <location>
        <begin position="35"/>
        <end position="61"/>
    </location>
</feature>
<dbReference type="GO" id="GO:0006623">
    <property type="term" value="P:protein targeting to vacuole"/>
    <property type="evidence" value="ECO:0007669"/>
    <property type="project" value="TreeGrafter"/>
</dbReference>
<dbReference type="PANTHER" id="PTHR13678:SF2">
    <property type="entry name" value="VACUOLAR PROTEIN SORTING-ASSOCIATED PROTEIN 37A"/>
    <property type="match status" value="1"/>
</dbReference>
<dbReference type="eggNOG" id="ENOG502S268">
    <property type="taxonomic scope" value="Eukaryota"/>
</dbReference>
<comment type="similarity">
    <text evidence="2">Belongs to the VPS37 family.</text>
</comment>
<dbReference type="STRING" id="1128400.I2G559"/>
<comment type="caution">
    <text evidence="9">The sequence shown here is derived from an EMBL/GenBank/DDBJ whole genome shotgun (WGS) entry which is preliminary data.</text>
</comment>
<dbReference type="HOGENOM" id="CLU_087365_0_0_1"/>
<evidence type="ECO:0000256" key="3">
    <source>
        <dbReference type="ARBA" id="ARBA00022448"/>
    </source>
</evidence>
<evidence type="ECO:0000256" key="7">
    <source>
        <dbReference type="SAM" id="MobiDB-lite"/>
    </source>
</evidence>
<comment type="subcellular location">
    <subcellularLocation>
        <location evidence="1">Endosome</location>
    </subcellularLocation>
</comment>
<reference evidence="9 10" key="1">
    <citation type="journal article" date="2012" name="Plant Cell">
        <title>Genome comparison of barley and maize smut fungi reveals targeted loss of RNA silencing components and species-specific presence of transposable elements.</title>
        <authorList>
            <person name="Laurie J.D."/>
            <person name="Ali S."/>
            <person name="Linning R."/>
            <person name="Mannhaupt G."/>
            <person name="Wong P."/>
            <person name="Gueldener U."/>
            <person name="Muensterkoetter M."/>
            <person name="Moore R."/>
            <person name="Kahmann R."/>
            <person name="Bakkeren G."/>
            <person name="Schirawski J."/>
        </authorList>
    </citation>
    <scope>NUCLEOTIDE SEQUENCE [LARGE SCALE GENOMIC DNA]</scope>
    <source>
        <strain evidence="10">Uh4875-4</strain>
    </source>
</reference>
<protein>
    <recommendedName>
        <fullName evidence="8">VPS37 C-terminal domain-containing protein</fullName>
    </recommendedName>
</protein>
<feature type="domain" description="VPS37 C-terminal" evidence="8">
    <location>
        <begin position="125"/>
        <end position="223"/>
    </location>
</feature>
<dbReference type="PANTHER" id="PTHR13678">
    <property type="entry name" value="VACUOLAR PROTEIN SORTING-ASSOCIATED PROTEIN 37"/>
    <property type="match status" value="1"/>
</dbReference>
<evidence type="ECO:0000313" key="10">
    <source>
        <dbReference type="Proteomes" id="UP000006174"/>
    </source>
</evidence>
<evidence type="ECO:0000259" key="8">
    <source>
        <dbReference type="PROSITE" id="PS51314"/>
    </source>
</evidence>
<keyword evidence="3 6" id="KW-0813">Transport</keyword>
<dbReference type="OMA" id="QKEVYQR"/>
<dbReference type="GO" id="GO:0006612">
    <property type="term" value="P:protein targeting to membrane"/>
    <property type="evidence" value="ECO:0007669"/>
    <property type="project" value="TreeGrafter"/>
</dbReference>
<dbReference type="Pfam" id="PF07200">
    <property type="entry name" value="Mod_r"/>
    <property type="match status" value="1"/>
</dbReference>
<feature type="compositionally biased region" description="Low complexity" evidence="7">
    <location>
        <begin position="43"/>
        <end position="58"/>
    </location>
</feature>
<evidence type="ECO:0000256" key="4">
    <source>
        <dbReference type="ARBA" id="ARBA00022753"/>
    </source>
</evidence>
<dbReference type="InterPro" id="IPR009851">
    <property type="entry name" value="Mod_r"/>
</dbReference>
<organism evidence="9 10">
    <name type="scientific">Ustilago hordei</name>
    <name type="common">Barley covered smut fungus</name>
    <dbReference type="NCBI Taxonomy" id="120017"/>
    <lineage>
        <taxon>Eukaryota</taxon>
        <taxon>Fungi</taxon>
        <taxon>Dikarya</taxon>
        <taxon>Basidiomycota</taxon>
        <taxon>Ustilaginomycotina</taxon>
        <taxon>Ustilaginomycetes</taxon>
        <taxon>Ustilaginales</taxon>
        <taxon>Ustilaginaceae</taxon>
        <taxon>Ustilago</taxon>
    </lineage>
</organism>
<sequence length="223" mass="25489">MTEPLASTSIETRLTATFPETAHLTRQDLQALASDDYIPPPLSQSQTQTQTAALDQPPSESITPDQAFFEAFFHSLPQTQLLYRSHADLLRLNESKASRNLERQPELESLRSETLTLFNRAKSFESDWTRLEPQLVEAQKRFNPSALHFNLTQSASKLNDRSEELANAFVEGLPYPKDGTGTAEEAVLDDASFVRRYKQQRLLHHKRRLIADRWARGQVHWTD</sequence>
<evidence type="ECO:0000256" key="2">
    <source>
        <dbReference type="ARBA" id="ARBA00007617"/>
    </source>
</evidence>
<dbReference type="Gene3D" id="1.10.287.660">
    <property type="entry name" value="Helix hairpin bin"/>
    <property type="match status" value="1"/>
</dbReference>
<dbReference type="EMBL" id="CAGI01000191">
    <property type="protein sequence ID" value="CCF54302.1"/>
    <property type="molecule type" value="Genomic_DNA"/>
</dbReference>
<name>I2G559_USTHO</name>
<accession>I2G559</accession>